<evidence type="ECO:0000313" key="2">
    <source>
        <dbReference type="Proteomes" id="UP000054721"/>
    </source>
</evidence>
<comment type="caution">
    <text evidence="1">The sequence shown here is derived from an EMBL/GenBank/DDBJ whole genome shotgun (WGS) entry which is preliminary data.</text>
</comment>
<protein>
    <submittedName>
        <fullName evidence="1">Uncharacterized protein</fullName>
    </submittedName>
</protein>
<dbReference type="EMBL" id="JYDW01000098">
    <property type="protein sequence ID" value="KRZ56237.1"/>
    <property type="molecule type" value="Genomic_DNA"/>
</dbReference>
<gene>
    <name evidence="1" type="ORF">T02_6985</name>
</gene>
<keyword evidence="2" id="KW-1185">Reference proteome</keyword>
<reference evidence="1 2" key="1">
    <citation type="submission" date="2015-05" db="EMBL/GenBank/DDBJ databases">
        <title>Evolution of Trichinella species and genotypes.</title>
        <authorList>
            <person name="Korhonen P.K."/>
            <person name="Edoardo P."/>
            <person name="Giuseppe L.R."/>
            <person name="Gasser R.B."/>
        </authorList>
    </citation>
    <scope>NUCLEOTIDE SEQUENCE [LARGE SCALE GENOMIC DNA]</scope>
    <source>
        <strain evidence="1">ISS10</strain>
    </source>
</reference>
<sequence>MLGSSVGGEPGVNKLLVGARLRPAGGDALPFEDAGKLGERCTSRKADCRRWERCWSEAGPKPGSGSRHRSPCSTVLFSIFQLLPKSINTIYTWKKEKKKKRA</sequence>
<dbReference type="Proteomes" id="UP000054721">
    <property type="component" value="Unassembled WGS sequence"/>
</dbReference>
<accession>A0A0V1L9P2</accession>
<evidence type="ECO:0000313" key="1">
    <source>
        <dbReference type="EMBL" id="KRZ56237.1"/>
    </source>
</evidence>
<organism evidence="1 2">
    <name type="scientific">Trichinella nativa</name>
    <dbReference type="NCBI Taxonomy" id="6335"/>
    <lineage>
        <taxon>Eukaryota</taxon>
        <taxon>Metazoa</taxon>
        <taxon>Ecdysozoa</taxon>
        <taxon>Nematoda</taxon>
        <taxon>Enoplea</taxon>
        <taxon>Dorylaimia</taxon>
        <taxon>Trichinellida</taxon>
        <taxon>Trichinellidae</taxon>
        <taxon>Trichinella</taxon>
    </lineage>
</organism>
<proteinExistence type="predicted"/>
<name>A0A0V1L9P2_9BILA</name>
<dbReference type="AlphaFoldDB" id="A0A0V1L9P2"/>